<dbReference type="OrthoDB" id="6351228at2759"/>
<gene>
    <name evidence="3" type="primary">LOC125179464</name>
</gene>
<keyword evidence="1" id="KW-0472">Membrane</keyword>
<keyword evidence="1" id="KW-0812">Transmembrane</keyword>
<protein>
    <submittedName>
        <fullName evidence="3">Uncharacterized protein LOC125179464</fullName>
    </submittedName>
</protein>
<evidence type="ECO:0000313" key="2">
    <source>
        <dbReference type="Proteomes" id="UP000694843"/>
    </source>
</evidence>
<keyword evidence="1" id="KW-1133">Transmembrane helix</keyword>
<feature type="transmembrane region" description="Helical" evidence="1">
    <location>
        <begin position="61"/>
        <end position="81"/>
    </location>
</feature>
<dbReference type="CTD" id="41113"/>
<feature type="transmembrane region" description="Helical" evidence="1">
    <location>
        <begin position="101"/>
        <end position="122"/>
    </location>
</feature>
<dbReference type="RefSeq" id="XP_047741336.1">
    <property type="nucleotide sequence ID" value="XM_047885380.1"/>
</dbReference>
<keyword evidence="2" id="KW-1185">Reference proteome</keyword>
<evidence type="ECO:0000313" key="3">
    <source>
        <dbReference type="RefSeq" id="XP_047741336.1"/>
    </source>
</evidence>
<reference evidence="3" key="1">
    <citation type="submission" date="2025-08" db="UniProtKB">
        <authorList>
            <consortium name="RefSeq"/>
        </authorList>
    </citation>
    <scope>IDENTIFICATION</scope>
    <source>
        <tissue evidence="3">Whole organism</tissue>
    </source>
</reference>
<accession>A0A979FXQ3</accession>
<organism evidence="2 3">
    <name type="scientific">Hyalella azteca</name>
    <name type="common">Amphipod</name>
    <dbReference type="NCBI Taxonomy" id="294128"/>
    <lineage>
        <taxon>Eukaryota</taxon>
        <taxon>Metazoa</taxon>
        <taxon>Ecdysozoa</taxon>
        <taxon>Arthropoda</taxon>
        <taxon>Crustacea</taxon>
        <taxon>Multicrustacea</taxon>
        <taxon>Malacostraca</taxon>
        <taxon>Eumalacostraca</taxon>
        <taxon>Peracarida</taxon>
        <taxon>Amphipoda</taxon>
        <taxon>Senticaudata</taxon>
        <taxon>Talitrida</taxon>
        <taxon>Talitroidea</taxon>
        <taxon>Hyalellidae</taxon>
        <taxon>Hyalella</taxon>
    </lineage>
</organism>
<dbReference type="Proteomes" id="UP000694843">
    <property type="component" value="Unplaced"/>
</dbReference>
<proteinExistence type="predicted"/>
<sequence>MPQSMMGSVSGLSMASRGSRMSVARSVASVATLTTTMEKKTGLRLPILEYAGFTDVQRGSVLSALYTTVEGLFLIVVGLFVMINDKFSADRWRVEVRNSLVLFAAVTAVSGLLFLVASALLMQGLRRHVTYMSSGNMYAWLVVHSFYHELCEVTRLEDVARTKVSV</sequence>
<dbReference type="AlphaFoldDB" id="A0A979FXQ3"/>
<name>A0A979FXQ3_HYAAZ</name>
<dbReference type="KEGG" id="hazt:125179464"/>
<dbReference type="GeneID" id="125179464"/>
<evidence type="ECO:0000256" key="1">
    <source>
        <dbReference type="SAM" id="Phobius"/>
    </source>
</evidence>